<dbReference type="STRING" id="310782.SAMN05216499_119138"/>
<evidence type="ECO:0000256" key="5">
    <source>
        <dbReference type="SAM" id="Phobius"/>
    </source>
</evidence>
<feature type="transmembrane region" description="Helical" evidence="5">
    <location>
        <begin position="30"/>
        <end position="50"/>
    </location>
</feature>
<dbReference type="Gene3D" id="3.30.565.10">
    <property type="entry name" value="Histidine kinase-like ATPase, C-terminal domain"/>
    <property type="match status" value="1"/>
</dbReference>
<dbReference type="EMBL" id="FRBI01000019">
    <property type="protein sequence ID" value="SHN06683.1"/>
    <property type="molecule type" value="Genomic_DNA"/>
</dbReference>
<feature type="transmembrane region" description="Helical" evidence="5">
    <location>
        <begin position="86"/>
        <end position="103"/>
    </location>
</feature>
<dbReference type="GO" id="GO:0046983">
    <property type="term" value="F:protein dimerization activity"/>
    <property type="evidence" value="ECO:0007669"/>
    <property type="project" value="InterPro"/>
</dbReference>
<dbReference type="GO" id="GO:0016020">
    <property type="term" value="C:membrane"/>
    <property type="evidence" value="ECO:0007669"/>
    <property type="project" value="InterPro"/>
</dbReference>
<keyword evidence="5" id="KW-0812">Transmembrane</keyword>
<dbReference type="PANTHER" id="PTHR24421:SF63">
    <property type="entry name" value="SENSOR HISTIDINE KINASE DESK"/>
    <property type="match status" value="1"/>
</dbReference>
<feature type="transmembrane region" description="Helical" evidence="5">
    <location>
        <begin position="115"/>
        <end position="141"/>
    </location>
</feature>
<keyword evidence="3" id="KW-0902">Two-component regulatory system</keyword>
<accession>A0A1M7NT42</accession>
<keyword evidence="2 7" id="KW-0418">Kinase</keyword>
<dbReference type="InterPro" id="IPR050482">
    <property type="entry name" value="Sensor_HK_TwoCompSys"/>
</dbReference>
<reference evidence="7 8" key="1">
    <citation type="submission" date="2016-11" db="EMBL/GenBank/DDBJ databases">
        <authorList>
            <person name="Jaros S."/>
            <person name="Januszkiewicz K."/>
            <person name="Wedrychowicz H."/>
        </authorList>
    </citation>
    <scope>NUCLEOTIDE SEQUENCE [LARGE SCALE GENOMIC DNA]</scope>
    <source>
        <strain evidence="7 8">CGMCC 4.2025</strain>
    </source>
</reference>
<sequence length="413" mass="43847">MVFAADRDGDPASGGSGPPGTSLPGMARSIMSMVLVCYLFIGLIAIYAGRPSGLDFAVEAFFVGGVIAMQYLHSSSNAALWTRRRRIWSLGTQGLCVFLPLILFDQRWGGGAGFLAGSCLLLFSGRGAWALSVVPTALVLFSSLYARVAWEMTLGYMGCAFLTGLVVYGMSRLSNMVAEVHSAREEMARMAVMKERLRIASDLHDLLGYSLSAIVLKGELTRRLIDDNPERALAEIRSVLEISRQALSDIRTVAQGYRDMSLVAEAASAQALLAAAGIEAAVSIKIGALPRAQDTILASALREGVTNMLRHGDVRACEISAVQEGGAVRLEMVNDGLREPAGAAVPARTGIGLESIERRVSSVGGSVSTSITEDGRFHLVVTVLLDRAGRGRAFLAAAGRNVTGSTVDPRGRR</sequence>
<evidence type="ECO:0000256" key="1">
    <source>
        <dbReference type="ARBA" id="ARBA00022679"/>
    </source>
</evidence>
<dbReference type="AlphaFoldDB" id="A0A1M7NT42"/>
<dbReference type="SUPFAM" id="SSF55874">
    <property type="entry name" value="ATPase domain of HSP90 chaperone/DNA topoisomerase II/histidine kinase"/>
    <property type="match status" value="1"/>
</dbReference>
<evidence type="ECO:0000259" key="6">
    <source>
        <dbReference type="Pfam" id="PF07730"/>
    </source>
</evidence>
<dbReference type="GO" id="GO:0000155">
    <property type="term" value="F:phosphorelay sensor kinase activity"/>
    <property type="evidence" value="ECO:0007669"/>
    <property type="project" value="InterPro"/>
</dbReference>
<evidence type="ECO:0000256" key="2">
    <source>
        <dbReference type="ARBA" id="ARBA00022777"/>
    </source>
</evidence>
<feature type="region of interest" description="Disordered" evidence="4">
    <location>
        <begin position="1"/>
        <end position="20"/>
    </location>
</feature>
<dbReference type="Proteomes" id="UP000184111">
    <property type="component" value="Unassembled WGS sequence"/>
</dbReference>
<feature type="transmembrane region" description="Helical" evidence="5">
    <location>
        <begin position="56"/>
        <end position="74"/>
    </location>
</feature>
<feature type="compositionally biased region" description="Basic and acidic residues" evidence="4">
    <location>
        <begin position="1"/>
        <end position="10"/>
    </location>
</feature>
<feature type="domain" description="Signal transduction histidine kinase subgroup 3 dimerisation and phosphoacceptor" evidence="6">
    <location>
        <begin position="195"/>
        <end position="261"/>
    </location>
</feature>
<feature type="transmembrane region" description="Helical" evidence="5">
    <location>
        <begin position="153"/>
        <end position="171"/>
    </location>
</feature>
<dbReference type="InterPro" id="IPR036890">
    <property type="entry name" value="HATPase_C_sf"/>
</dbReference>
<dbReference type="Pfam" id="PF07730">
    <property type="entry name" value="HisKA_3"/>
    <property type="match status" value="1"/>
</dbReference>
<dbReference type="PANTHER" id="PTHR24421">
    <property type="entry name" value="NITRATE/NITRITE SENSOR PROTEIN NARX-RELATED"/>
    <property type="match status" value="1"/>
</dbReference>
<organism evidence="7 8">
    <name type="scientific">Actinacidiphila paucisporea</name>
    <dbReference type="NCBI Taxonomy" id="310782"/>
    <lineage>
        <taxon>Bacteria</taxon>
        <taxon>Bacillati</taxon>
        <taxon>Actinomycetota</taxon>
        <taxon>Actinomycetes</taxon>
        <taxon>Kitasatosporales</taxon>
        <taxon>Streptomycetaceae</taxon>
        <taxon>Actinacidiphila</taxon>
    </lineage>
</organism>
<keyword evidence="5" id="KW-1133">Transmembrane helix</keyword>
<keyword evidence="8" id="KW-1185">Reference proteome</keyword>
<evidence type="ECO:0000313" key="7">
    <source>
        <dbReference type="EMBL" id="SHN06683.1"/>
    </source>
</evidence>
<protein>
    <submittedName>
        <fullName evidence="7">Two-component system, NarL family, sensor histidine kinase DesK</fullName>
    </submittedName>
</protein>
<evidence type="ECO:0000313" key="8">
    <source>
        <dbReference type="Proteomes" id="UP000184111"/>
    </source>
</evidence>
<keyword evidence="5" id="KW-0472">Membrane</keyword>
<evidence type="ECO:0000256" key="3">
    <source>
        <dbReference type="ARBA" id="ARBA00023012"/>
    </source>
</evidence>
<name>A0A1M7NT42_9ACTN</name>
<proteinExistence type="predicted"/>
<keyword evidence="1" id="KW-0808">Transferase</keyword>
<gene>
    <name evidence="7" type="ORF">SAMN05216499_119138</name>
</gene>
<evidence type="ECO:0000256" key="4">
    <source>
        <dbReference type="SAM" id="MobiDB-lite"/>
    </source>
</evidence>
<dbReference type="Gene3D" id="1.20.5.1930">
    <property type="match status" value="1"/>
</dbReference>
<dbReference type="InterPro" id="IPR011712">
    <property type="entry name" value="Sig_transdc_His_kin_sub3_dim/P"/>
</dbReference>